<dbReference type="EMBL" id="VOSK01000240">
    <property type="protein sequence ID" value="MPR29533.1"/>
    <property type="molecule type" value="Genomic_DNA"/>
</dbReference>
<keyword evidence="2" id="KW-0238">DNA-binding</keyword>
<evidence type="ECO:0000256" key="2">
    <source>
        <dbReference type="ARBA" id="ARBA00023125"/>
    </source>
</evidence>
<dbReference type="SUPFAM" id="SSF47413">
    <property type="entry name" value="lambda repressor-like DNA-binding domains"/>
    <property type="match status" value="1"/>
</dbReference>
<keyword evidence="1" id="KW-0805">Transcription regulation</keyword>
<dbReference type="Proteomes" id="UP000403266">
    <property type="component" value="Unassembled WGS sequence"/>
</dbReference>
<keyword evidence="7" id="KW-1185">Reference proteome</keyword>
<reference evidence="6 7" key="1">
    <citation type="journal article" date="2019" name="Syst. Appl. Microbiol.">
        <title>Microvirga tunisiensis sp. nov., a root nodule symbiotic bacterium isolated from Lupinus micranthus and L. luteus grown in Northern Tunisia.</title>
        <authorList>
            <person name="Msaddak A."/>
            <person name="Rejili M."/>
            <person name="Duran D."/>
            <person name="Mars M."/>
            <person name="Palacios J.M."/>
            <person name="Ruiz-Argueso T."/>
            <person name="Rey L."/>
            <person name="Imperial J."/>
        </authorList>
    </citation>
    <scope>NUCLEOTIDE SEQUENCE [LARGE SCALE GENOMIC DNA]</scope>
    <source>
        <strain evidence="6 7">Lmie10</strain>
    </source>
</reference>
<evidence type="ECO:0000259" key="5">
    <source>
        <dbReference type="PROSITE" id="PS50932"/>
    </source>
</evidence>
<accession>A0A5N7MRF4</accession>
<dbReference type="SMART" id="SM00354">
    <property type="entry name" value="HTH_LACI"/>
    <property type="match status" value="1"/>
</dbReference>
<dbReference type="PROSITE" id="PS00356">
    <property type="entry name" value="HTH_LACI_1"/>
    <property type="match status" value="1"/>
</dbReference>
<dbReference type="Gene3D" id="3.40.50.2300">
    <property type="match status" value="2"/>
</dbReference>
<dbReference type="InterPro" id="IPR010982">
    <property type="entry name" value="Lambda_DNA-bd_dom_sf"/>
</dbReference>
<dbReference type="OrthoDB" id="7170131at2"/>
<dbReference type="InterPro" id="IPR046335">
    <property type="entry name" value="LacI/GalR-like_sensor"/>
</dbReference>
<dbReference type="PANTHER" id="PTHR30146">
    <property type="entry name" value="LACI-RELATED TRANSCRIPTIONAL REPRESSOR"/>
    <property type="match status" value="1"/>
</dbReference>
<evidence type="ECO:0000256" key="4">
    <source>
        <dbReference type="SAM" id="MobiDB-lite"/>
    </source>
</evidence>
<dbReference type="SUPFAM" id="SSF53822">
    <property type="entry name" value="Periplasmic binding protein-like I"/>
    <property type="match status" value="1"/>
</dbReference>
<evidence type="ECO:0000313" key="6">
    <source>
        <dbReference type="EMBL" id="MPR29533.1"/>
    </source>
</evidence>
<dbReference type="GO" id="GO:0000976">
    <property type="term" value="F:transcription cis-regulatory region binding"/>
    <property type="evidence" value="ECO:0007669"/>
    <property type="project" value="TreeGrafter"/>
</dbReference>
<keyword evidence="3" id="KW-0804">Transcription</keyword>
<dbReference type="InterPro" id="IPR028082">
    <property type="entry name" value="Peripla_BP_I"/>
</dbReference>
<evidence type="ECO:0000313" key="7">
    <source>
        <dbReference type="Proteomes" id="UP000403266"/>
    </source>
</evidence>
<dbReference type="Pfam" id="PF13377">
    <property type="entry name" value="Peripla_BP_3"/>
    <property type="match status" value="1"/>
</dbReference>
<dbReference type="AlphaFoldDB" id="A0A5N7MRF4"/>
<evidence type="ECO:0000256" key="3">
    <source>
        <dbReference type="ARBA" id="ARBA00023163"/>
    </source>
</evidence>
<dbReference type="InterPro" id="IPR000843">
    <property type="entry name" value="HTH_LacI"/>
</dbReference>
<feature type="region of interest" description="Disordered" evidence="4">
    <location>
        <begin position="1"/>
        <end position="27"/>
    </location>
</feature>
<comment type="caution">
    <text evidence="6">The sequence shown here is derived from an EMBL/GenBank/DDBJ whole genome shotgun (WGS) entry which is preliminary data.</text>
</comment>
<protein>
    <submittedName>
        <fullName evidence="6">LacI family transcriptional regulator</fullName>
    </submittedName>
</protein>
<dbReference type="CDD" id="cd01392">
    <property type="entry name" value="HTH_LacI"/>
    <property type="match status" value="1"/>
</dbReference>
<feature type="domain" description="HTH lacI-type" evidence="5">
    <location>
        <begin position="6"/>
        <end position="61"/>
    </location>
</feature>
<dbReference type="PROSITE" id="PS50932">
    <property type="entry name" value="HTH_LACI_2"/>
    <property type="match status" value="1"/>
</dbReference>
<dbReference type="Gene3D" id="1.10.260.40">
    <property type="entry name" value="lambda repressor-like DNA-binding domains"/>
    <property type="match status" value="1"/>
</dbReference>
<dbReference type="GO" id="GO:0003700">
    <property type="term" value="F:DNA-binding transcription factor activity"/>
    <property type="evidence" value="ECO:0007669"/>
    <property type="project" value="TreeGrafter"/>
</dbReference>
<sequence>MEESMSGIHEVAKKAGVSPSTVSNVINGRHDKMRPETKRRVLEVIEQLKYTPNVAARQLKSGQNCSIGLIIPSVANPFWGLVAHHVERAARHRGYKILICNAERDPDVETRYAEAMLGSGITGIILGSSPLSFDYLRDLTARGLKVAAFDQRVNGARDVITCGVSLNQELGGTLAAQHLIGLGHKRIATVSGPIKTNSRIGRMNGVRLAMARSGLQLPDDMIWQGGGVAGFGDLEGAELGRMGVRELLSRDNPPTGIVANNDMYALGAYAGARDLGFRVPDDISIVGFDDIVLAEIAQPALTTIRQPVPAMAEMVVRMLVAHLEGSAHADDPAFIDITPQLIVRGSTAPARVLQSA</sequence>
<organism evidence="6 7">
    <name type="scientific">Microvirga tunisiensis</name>
    <dbReference type="NCBI Taxonomy" id="2108360"/>
    <lineage>
        <taxon>Bacteria</taxon>
        <taxon>Pseudomonadati</taxon>
        <taxon>Pseudomonadota</taxon>
        <taxon>Alphaproteobacteria</taxon>
        <taxon>Hyphomicrobiales</taxon>
        <taxon>Methylobacteriaceae</taxon>
        <taxon>Microvirga</taxon>
    </lineage>
</organism>
<gene>
    <name evidence="6" type="ORF">FS320_31705</name>
</gene>
<dbReference type="PANTHER" id="PTHR30146:SF147">
    <property type="entry name" value="HTH-TYPE TRANSCRIPTIONAL REGULATOR DEGA"/>
    <property type="match status" value="1"/>
</dbReference>
<proteinExistence type="predicted"/>
<evidence type="ECO:0000256" key="1">
    <source>
        <dbReference type="ARBA" id="ARBA00023015"/>
    </source>
</evidence>
<name>A0A5N7MRF4_9HYPH</name>
<dbReference type="Pfam" id="PF00356">
    <property type="entry name" value="LacI"/>
    <property type="match status" value="1"/>
</dbReference>